<dbReference type="AlphaFoldDB" id="A0A8J5UF87"/>
<evidence type="ECO:0000313" key="1">
    <source>
        <dbReference type="EMBL" id="KAG7433023.1"/>
    </source>
</evidence>
<dbReference type="EMBL" id="JAELUR010000004">
    <property type="protein sequence ID" value="KAG7433023.1"/>
    <property type="molecule type" value="Genomic_DNA"/>
</dbReference>
<sequence length="414" mass="46198">MSGNPDVSLQTLSAADGFLAGLIYLRTAKQATTQNRATDSFTHAGRTWKYLDAIWFSLESVRNRMLELVPRLGLRGIDNTLDSFINPVLFFQAAVLSLRNTLIGQPSSSLGDVLAFYCLSHVVSCQLRSRQNSAISDTQLCIDQWGNTISKHDHRQAFSKLIRALFPELANPSPVSNFFDPVADYSDLLHFIHRNGPFELQPMQDDDLVGYPLEYSDATHNMLSLPDSRITDGAPQKGCYAFSGEIPRAMPQTSAPLGPHGSALVTNLTLFLGQCGDLFQILSGLWVTAKYQYSPSSALKQARAQSGDVKPCTQHMRQDESFQDPFSLGILSIVDTFIQLGYLQTLEDVQEYMILVGKEVIPDREFVKFCLLKEVFLFYVSEKVHKEEQYATAQENCTQTLDEYGSDCLMESAN</sequence>
<comment type="caution">
    <text evidence="1">The sequence shown here is derived from an EMBL/GenBank/DDBJ whole genome shotgun (WGS) entry which is preliminary data.</text>
</comment>
<accession>A0A8J5UF87</accession>
<name>A0A8J5UF87_FUSOX</name>
<evidence type="ECO:0000313" key="2">
    <source>
        <dbReference type="Proteomes" id="UP000693942"/>
    </source>
</evidence>
<organism evidence="1 2">
    <name type="scientific">Fusarium oxysporum f. sp. raphani</name>
    <dbReference type="NCBI Taxonomy" id="96318"/>
    <lineage>
        <taxon>Eukaryota</taxon>
        <taxon>Fungi</taxon>
        <taxon>Dikarya</taxon>
        <taxon>Ascomycota</taxon>
        <taxon>Pezizomycotina</taxon>
        <taxon>Sordariomycetes</taxon>
        <taxon>Hypocreomycetidae</taxon>
        <taxon>Hypocreales</taxon>
        <taxon>Nectriaceae</taxon>
        <taxon>Fusarium</taxon>
        <taxon>Fusarium oxysporum species complex</taxon>
    </lineage>
</organism>
<reference evidence="1" key="1">
    <citation type="submission" date="2021-04" db="EMBL/GenBank/DDBJ databases">
        <title>First draft genome resource for Brassicaceae pathogens Fusarium oxysporum f. sp. raphani and Fusarium oxysporum f. sp. rapae.</title>
        <authorList>
            <person name="Asai S."/>
        </authorList>
    </citation>
    <scope>NUCLEOTIDE SEQUENCE</scope>
    <source>
        <strain evidence="1">Tf1262</strain>
    </source>
</reference>
<proteinExistence type="predicted"/>
<dbReference type="Proteomes" id="UP000693942">
    <property type="component" value="Unassembled WGS sequence"/>
</dbReference>
<protein>
    <submittedName>
        <fullName evidence="1">Uncharacterized protein</fullName>
    </submittedName>
</protein>
<gene>
    <name evidence="1" type="ORF">Forpi1262_v005626</name>
</gene>